<dbReference type="Proteomes" id="UP000239388">
    <property type="component" value="Unassembled WGS sequence"/>
</dbReference>
<dbReference type="Pfam" id="PF14237">
    <property type="entry name" value="GYF_2"/>
    <property type="match status" value="1"/>
</dbReference>
<dbReference type="RefSeq" id="WP_105351671.1">
    <property type="nucleotide sequence ID" value="NZ_PUIB01000006.1"/>
</dbReference>
<evidence type="ECO:0000256" key="1">
    <source>
        <dbReference type="SAM" id="Phobius"/>
    </source>
</evidence>
<proteinExistence type="predicted"/>
<protein>
    <recommendedName>
        <fullName evidence="2">GYF domain-containing protein</fullName>
    </recommendedName>
</protein>
<organism evidence="3 4">
    <name type="scientific">Blastopirellula marina</name>
    <dbReference type="NCBI Taxonomy" id="124"/>
    <lineage>
        <taxon>Bacteria</taxon>
        <taxon>Pseudomonadati</taxon>
        <taxon>Planctomycetota</taxon>
        <taxon>Planctomycetia</taxon>
        <taxon>Pirellulales</taxon>
        <taxon>Pirellulaceae</taxon>
        <taxon>Blastopirellula</taxon>
    </lineage>
</organism>
<reference evidence="3 4" key="1">
    <citation type="submission" date="2018-02" db="EMBL/GenBank/DDBJ databases">
        <title>Comparative genomes isolates from brazilian mangrove.</title>
        <authorList>
            <person name="Araujo J.E."/>
            <person name="Taketani R.G."/>
            <person name="Silva M.C.P."/>
            <person name="Loureco M.V."/>
            <person name="Andreote F.D."/>
        </authorList>
    </citation>
    <scope>NUCLEOTIDE SEQUENCE [LARGE SCALE GENOMIC DNA]</scope>
    <source>
        <strain evidence="3 4">NAP PRIS-MGV</strain>
    </source>
</reference>
<dbReference type="EMBL" id="PUIB01000006">
    <property type="protein sequence ID" value="PQO41037.1"/>
    <property type="molecule type" value="Genomic_DNA"/>
</dbReference>
<keyword evidence="1" id="KW-0812">Transmembrane</keyword>
<sequence length="259" mass="28715">MTTSLYVRIRGHVQGPHDFDVLKRLVQRGELGRFHDVSEDREKWVKAATYAELFNPTVNYATSREGEPQVTAAVAPSSGEEVHVAPLLQEVPTWFYSTSSEEQGPISSSDVRRMLAQGTLHPWDEVWCEEMEDWAELRFVSEFSADMAGMRTTKPFLQRYGLVLALGVSFGIAMILIIASILILILRWSSPPRRESGHRKAAVLVSRETNAFFAGQAPSGSTETIIANIRSRNCDVGFCLADFGCPGSQAVTSTSRSMI</sequence>
<dbReference type="InterPro" id="IPR025640">
    <property type="entry name" value="GYF_2"/>
</dbReference>
<evidence type="ECO:0000313" key="4">
    <source>
        <dbReference type="Proteomes" id="UP000239388"/>
    </source>
</evidence>
<dbReference type="OrthoDB" id="292841at2"/>
<gene>
    <name evidence="3" type="ORF">C5Y98_03480</name>
</gene>
<feature type="domain" description="GYF" evidence="2">
    <location>
        <begin position="94"/>
        <end position="143"/>
    </location>
</feature>
<accession>A0A2S8G9D2</accession>
<keyword evidence="1" id="KW-1133">Transmembrane helix</keyword>
<evidence type="ECO:0000259" key="2">
    <source>
        <dbReference type="Pfam" id="PF14237"/>
    </source>
</evidence>
<feature type="transmembrane region" description="Helical" evidence="1">
    <location>
        <begin position="160"/>
        <end position="186"/>
    </location>
</feature>
<comment type="caution">
    <text evidence="3">The sequence shown here is derived from an EMBL/GenBank/DDBJ whole genome shotgun (WGS) entry which is preliminary data.</text>
</comment>
<evidence type="ECO:0000313" key="3">
    <source>
        <dbReference type="EMBL" id="PQO41037.1"/>
    </source>
</evidence>
<dbReference type="AlphaFoldDB" id="A0A2S8G9D2"/>
<name>A0A2S8G9D2_9BACT</name>
<keyword evidence="1" id="KW-0472">Membrane</keyword>